<evidence type="ECO:0000256" key="6">
    <source>
        <dbReference type="ARBA" id="ARBA00022827"/>
    </source>
</evidence>
<feature type="domain" description="FAD-binding FR-type" evidence="12">
    <location>
        <begin position="294"/>
        <end position="548"/>
    </location>
</feature>
<evidence type="ECO:0000313" key="14">
    <source>
        <dbReference type="Proteomes" id="UP001285354"/>
    </source>
</evidence>
<feature type="binding site" evidence="9">
    <location>
        <begin position="630"/>
        <end position="634"/>
    </location>
    <ligand>
        <name>NADP(+)</name>
        <dbReference type="ChEBI" id="CHEBI:58349"/>
    </ligand>
</feature>
<sequence>MPEIPPDQPRNRFALILYGSETGNSQEVADRLGQITERLHFKTIVTEMDDFVDMVEKKMKSGERKQVPTLRLESIRKATLVVLVTSTTGQGEFPKNCRRLWTSLLKKSLPKTYLEGLQYTTFGLGDSSYAKFNRAARLLHVRFQGLGAKEIFPRGEADELHSDGTDGAFLPWSHEFQAHLQSAYPLPEGVTPIPPGVLLPFKWTHQIADPSDLAETKISATTTATTTTPTTTTPTTPPDLVDFDFDVEPEMKVYPPEDRLPDEPCPMLKEPFPYEDMHADGHLRRSKILLPPIVDGVAACLQSNKRLTPMSHWQDVREITFRVRGTFAYRAGDTLTVYPQNFPEDVQALIDLMGWNEVADKPVRFVVEPSVGFYDEFLIMPSPKEFYPMANSTLRTLLTVNLDITAIPHRKVLDLLAHFTDDATHKERLLEFSNPAFSDEFFDYATRPRRGILEVLQDFNSVKLPFNIVTTVFPVMRGREYSISSGGPHLVLSRGKEYTMVQLLVAVVQYKTVLQKVRRGLCTRFLAALQEPGSYVMVRFNRTCIFEDIAAEMQKPVIMVAPGTGLAPCRSLILERAEFAALKEEVGPSYLFFGARHQKADYFYSSLFKKESARTTVFTAFSRDDPTGSKVYVQDKIREQGELVFRLLSEGAFVIVSGSSGSMPKAVREALLDVIVEWHPTIKESPAPTQGRAAAESLLQDLECTGRYKQETW</sequence>
<feature type="binding site" evidence="9">
    <location>
        <position position="449"/>
    </location>
    <ligand>
        <name>FAD</name>
        <dbReference type="ChEBI" id="CHEBI:57692"/>
    </ligand>
</feature>
<keyword evidence="3 9" id="KW-0963">Cytoplasm</keyword>
<feature type="compositionally biased region" description="Low complexity" evidence="10">
    <location>
        <begin position="220"/>
        <end position="234"/>
    </location>
</feature>
<dbReference type="InterPro" id="IPR023173">
    <property type="entry name" value="NADPH_Cyt_P450_Rdtase_alpha"/>
</dbReference>
<evidence type="ECO:0000256" key="10">
    <source>
        <dbReference type="SAM" id="MobiDB-lite"/>
    </source>
</evidence>
<dbReference type="PRINTS" id="PR00371">
    <property type="entry name" value="FPNCR"/>
</dbReference>
<comment type="catalytic activity">
    <reaction evidence="9">
        <text>2 oxidized [2Fe-2S]-[protein] + NADPH = 2 reduced [2Fe-2S]-[protein] + NADP(+) + H(+)</text>
        <dbReference type="Rhea" id="RHEA:67716"/>
        <dbReference type="Rhea" id="RHEA-COMP:17327"/>
        <dbReference type="Rhea" id="RHEA-COMP:17328"/>
        <dbReference type="ChEBI" id="CHEBI:15378"/>
        <dbReference type="ChEBI" id="CHEBI:33737"/>
        <dbReference type="ChEBI" id="CHEBI:33738"/>
        <dbReference type="ChEBI" id="CHEBI:57783"/>
        <dbReference type="ChEBI" id="CHEBI:58349"/>
    </reaction>
</comment>
<dbReference type="PANTHER" id="PTHR19384:SF10">
    <property type="entry name" value="NADPH-DEPENDENT DIFLAVIN OXIDOREDUCTASE 1"/>
    <property type="match status" value="1"/>
</dbReference>
<organism evidence="13 14">
    <name type="scientific">Diplocarpon rosae</name>
    <dbReference type="NCBI Taxonomy" id="946125"/>
    <lineage>
        <taxon>Eukaryota</taxon>
        <taxon>Fungi</taxon>
        <taxon>Dikarya</taxon>
        <taxon>Ascomycota</taxon>
        <taxon>Pezizomycotina</taxon>
        <taxon>Leotiomycetes</taxon>
        <taxon>Helotiales</taxon>
        <taxon>Drepanopezizaceae</taxon>
        <taxon>Diplocarpon</taxon>
    </lineage>
</organism>
<feature type="binding site" evidence="9">
    <location>
        <position position="159"/>
    </location>
    <ligand>
        <name>FMN</name>
        <dbReference type="ChEBI" id="CHEBI:58210"/>
    </ligand>
</feature>
<evidence type="ECO:0000256" key="1">
    <source>
        <dbReference type="ARBA" id="ARBA00001917"/>
    </source>
</evidence>
<dbReference type="PROSITE" id="PS50902">
    <property type="entry name" value="FLAVODOXIN_LIKE"/>
    <property type="match status" value="1"/>
</dbReference>
<dbReference type="EC" id="1.18.1.-" evidence="9"/>
<comment type="cofactor">
    <cofactor evidence="2 9">
        <name>FAD</name>
        <dbReference type="ChEBI" id="CHEBI:57692"/>
    </cofactor>
</comment>
<feature type="binding site" evidence="9">
    <location>
        <position position="713"/>
    </location>
    <ligand>
        <name>FAD</name>
        <dbReference type="ChEBI" id="CHEBI:57692"/>
    </ligand>
</feature>
<dbReference type="SUPFAM" id="SSF52218">
    <property type="entry name" value="Flavoproteins"/>
    <property type="match status" value="1"/>
</dbReference>
<keyword evidence="6 9" id="KW-0274">FAD</keyword>
<dbReference type="InterPro" id="IPR039261">
    <property type="entry name" value="FNR_nucleotide-bd"/>
</dbReference>
<comment type="cofactor">
    <cofactor evidence="1 9">
        <name>FMN</name>
        <dbReference type="ChEBI" id="CHEBI:58210"/>
    </cofactor>
</comment>
<evidence type="ECO:0000256" key="7">
    <source>
        <dbReference type="ARBA" id="ARBA00022857"/>
    </source>
</evidence>
<dbReference type="Pfam" id="PF00667">
    <property type="entry name" value="FAD_binding_1"/>
    <property type="match status" value="1"/>
</dbReference>
<dbReference type="SUPFAM" id="SSF52343">
    <property type="entry name" value="Ferredoxin reductase-like, C-terminal NADP-linked domain"/>
    <property type="match status" value="1"/>
</dbReference>
<dbReference type="Gene3D" id="1.20.990.10">
    <property type="entry name" value="NADPH-cytochrome p450 Reductase, Chain A, domain 3"/>
    <property type="match status" value="1"/>
</dbReference>
<evidence type="ECO:0000256" key="3">
    <source>
        <dbReference type="ARBA" id="ARBA00022490"/>
    </source>
</evidence>
<dbReference type="Proteomes" id="UP001285354">
    <property type="component" value="Unassembled WGS sequence"/>
</dbReference>
<evidence type="ECO:0000259" key="12">
    <source>
        <dbReference type="PROSITE" id="PS51384"/>
    </source>
</evidence>
<evidence type="ECO:0000259" key="11">
    <source>
        <dbReference type="PROSITE" id="PS50902"/>
    </source>
</evidence>
<keyword evidence="7 9" id="KW-0521">NADP</keyword>
<comment type="similarity">
    <text evidence="9">In the C-terminal section; belongs to the flavoprotein pyridine nucleotide cytochrome reductase family.</text>
</comment>
<dbReference type="GO" id="GO:0016651">
    <property type="term" value="F:oxidoreductase activity, acting on NAD(P)H"/>
    <property type="evidence" value="ECO:0007669"/>
    <property type="project" value="UniProtKB-UniRule"/>
</dbReference>
<accession>A0AAD9WHH0</accession>
<dbReference type="GO" id="GO:0160246">
    <property type="term" value="F:NADPH-iron-sulfur [2Fe-2S] protein oxidoreductase activity"/>
    <property type="evidence" value="ECO:0007669"/>
    <property type="project" value="InterPro"/>
</dbReference>
<feature type="binding site" evidence="9">
    <location>
        <position position="564"/>
    </location>
    <ligand>
        <name>NADP(+)</name>
        <dbReference type="ChEBI" id="CHEBI:58349"/>
    </ligand>
</feature>
<protein>
    <recommendedName>
        <fullName evidence="9">NADPH-dependent diflavin oxidoreductase 1</fullName>
        <ecNumber evidence="9">1.18.1.-</ecNumber>
    </recommendedName>
    <alternativeName>
        <fullName evidence="9">NADPH-dependent FMN and FAD-containing oxidoreductase</fullName>
    </alternativeName>
</protein>
<dbReference type="GO" id="GO:0005829">
    <property type="term" value="C:cytosol"/>
    <property type="evidence" value="ECO:0007669"/>
    <property type="project" value="TreeGrafter"/>
</dbReference>
<comment type="caution">
    <text evidence="9">Lacks conserved residue(s) required for the propagation of feature annotation.</text>
</comment>
<dbReference type="Gene3D" id="2.40.30.10">
    <property type="entry name" value="Translation factors"/>
    <property type="match status" value="1"/>
</dbReference>
<comment type="caution">
    <text evidence="13">The sequence shown here is derived from an EMBL/GenBank/DDBJ whole genome shotgun (WGS) entry which is preliminary data.</text>
</comment>
<feature type="binding site" evidence="9">
    <location>
        <begin position="86"/>
        <end position="89"/>
    </location>
    <ligand>
        <name>FMN</name>
        <dbReference type="ChEBI" id="CHEBI:58210"/>
    </ligand>
</feature>
<dbReference type="Pfam" id="PF00258">
    <property type="entry name" value="Flavodoxin_1"/>
    <property type="match status" value="1"/>
</dbReference>
<feature type="binding site" evidence="9">
    <location>
        <begin position="520"/>
        <end position="523"/>
    </location>
    <ligand>
        <name>FAD</name>
        <dbReference type="ChEBI" id="CHEBI:57692"/>
    </ligand>
</feature>
<feature type="binding site" evidence="9">
    <location>
        <begin position="20"/>
        <end position="25"/>
    </location>
    <ligand>
        <name>FMN</name>
        <dbReference type="ChEBI" id="CHEBI:58210"/>
    </ligand>
</feature>
<evidence type="ECO:0000256" key="8">
    <source>
        <dbReference type="ARBA" id="ARBA00023002"/>
    </source>
</evidence>
<keyword evidence="14" id="KW-1185">Reference proteome</keyword>
<dbReference type="AlphaFoldDB" id="A0AAD9WHH0"/>
<comment type="subunit">
    <text evidence="9">Interacts with DRE2; as part of the cytosolic iron-sulfur (Fe-S) protein assembly (CIA) machinery.</text>
</comment>
<dbReference type="InterPro" id="IPR001709">
    <property type="entry name" value="Flavoprot_Pyr_Nucl_cyt_Rdtase"/>
</dbReference>
<dbReference type="InterPro" id="IPR017927">
    <property type="entry name" value="FAD-bd_FR_type"/>
</dbReference>
<reference evidence="13" key="1">
    <citation type="submission" date="2023-06" db="EMBL/GenBank/DDBJ databases">
        <title>Draft genome of Marssonina rosae.</title>
        <authorList>
            <person name="Cheng Q."/>
        </authorList>
    </citation>
    <scope>NUCLEOTIDE SEQUENCE</scope>
    <source>
        <strain evidence="13">R4</strain>
    </source>
</reference>
<dbReference type="Pfam" id="PF00175">
    <property type="entry name" value="NAD_binding_1"/>
    <property type="match status" value="1"/>
</dbReference>
<dbReference type="SUPFAM" id="SSF63380">
    <property type="entry name" value="Riboflavin synthase domain-like"/>
    <property type="match status" value="1"/>
</dbReference>
<dbReference type="FunFam" id="1.20.990.10:FF:000013">
    <property type="entry name" value="NADPH-dependent diflavin oxidoreductase 1"/>
    <property type="match status" value="1"/>
</dbReference>
<dbReference type="InterPro" id="IPR028879">
    <property type="entry name" value="NDOR1"/>
</dbReference>
<evidence type="ECO:0000313" key="13">
    <source>
        <dbReference type="EMBL" id="KAK2629509.1"/>
    </source>
</evidence>
<comment type="similarity">
    <text evidence="9">In the N-terminal section; belongs to the flavodoxin family.</text>
</comment>
<dbReference type="InterPro" id="IPR008254">
    <property type="entry name" value="Flavodoxin/NO_synth"/>
</dbReference>
<dbReference type="InterPro" id="IPR001433">
    <property type="entry name" value="OxRdtase_FAD/NAD-bd"/>
</dbReference>
<feature type="region of interest" description="Disordered" evidence="10">
    <location>
        <begin position="220"/>
        <end position="240"/>
    </location>
</feature>
<feature type="binding site" evidence="9">
    <location>
        <begin position="124"/>
        <end position="133"/>
    </location>
    <ligand>
        <name>FMN</name>
        <dbReference type="ChEBI" id="CHEBI:58210"/>
    </ligand>
</feature>
<comment type="subcellular location">
    <subcellularLocation>
        <location evidence="9">Cytoplasm</location>
    </subcellularLocation>
    <subcellularLocation>
        <location evidence="9">Mitochondrion</location>
    </subcellularLocation>
    <text evidence="9">Relocalizes to mitochondria after H(2)O(2) exposure.</text>
</comment>
<dbReference type="GO" id="GO:0005739">
    <property type="term" value="C:mitochondrion"/>
    <property type="evidence" value="ECO:0007669"/>
    <property type="project" value="UniProtKB-SubCell"/>
</dbReference>
<keyword evidence="8 9" id="KW-0560">Oxidoreductase</keyword>
<keyword evidence="4 9" id="KW-0285">Flavoprotein</keyword>
<gene>
    <name evidence="9" type="primary">TAH18</name>
    <name evidence="13" type="ORF">QTJ16_000329</name>
</gene>
<dbReference type="PANTHER" id="PTHR19384">
    <property type="entry name" value="NITRIC OXIDE SYNTHASE-RELATED"/>
    <property type="match status" value="1"/>
</dbReference>
<dbReference type="HAMAP" id="MF_03178">
    <property type="entry name" value="NDOR1"/>
    <property type="match status" value="1"/>
</dbReference>
<evidence type="ECO:0000256" key="4">
    <source>
        <dbReference type="ARBA" id="ARBA00022630"/>
    </source>
</evidence>
<dbReference type="GO" id="GO:0010181">
    <property type="term" value="F:FMN binding"/>
    <property type="evidence" value="ECO:0007669"/>
    <property type="project" value="UniProtKB-UniRule"/>
</dbReference>
<dbReference type="PROSITE" id="PS51384">
    <property type="entry name" value="FAD_FR"/>
    <property type="match status" value="1"/>
</dbReference>
<evidence type="ECO:0000256" key="2">
    <source>
        <dbReference type="ARBA" id="ARBA00001974"/>
    </source>
</evidence>
<keyword evidence="5 9" id="KW-0288">FMN</keyword>
<dbReference type="GO" id="GO:0050661">
    <property type="term" value="F:NADP binding"/>
    <property type="evidence" value="ECO:0007669"/>
    <property type="project" value="UniProtKB-UniRule"/>
</dbReference>
<evidence type="ECO:0000256" key="5">
    <source>
        <dbReference type="ARBA" id="ARBA00022643"/>
    </source>
</evidence>
<dbReference type="InterPro" id="IPR001094">
    <property type="entry name" value="Flavdoxin-like"/>
</dbReference>
<dbReference type="InterPro" id="IPR029039">
    <property type="entry name" value="Flavoprotein-like_sf"/>
</dbReference>
<dbReference type="Gene3D" id="3.40.50.360">
    <property type="match status" value="1"/>
</dbReference>
<keyword evidence="9" id="KW-0496">Mitochondrion</keyword>
<feature type="domain" description="Flavodoxin-like" evidence="11">
    <location>
        <begin position="14"/>
        <end position="177"/>
    </location>
</feature>
<comment type="similarity">
    <text evidence="9">Belongs to the NADPH-dependent diflavin oxidoreductase NDOR1 family.</text>
</comment>
<dbReference type="InterPro" id="IPR003097">
    <property type="entry name" value="CysJ-like_FAD-binding"/>
</dbReference>
<feature type="binding site" evidence="9">
    <location>
        <begin position="479"/>
        <end position="482"/>
    </location>
    <ligand>
        <name>FAD</name>
        <dbReference type="ChEBI" id="CHEBI:57692"/>
    </ligand>
</feature>
<comment type="function">
    <text evidence="9">NADPH-dependent reductase which is a central component of the cytosolic iron-sulfur (Fe-S) protein assembly (CIA) machinery. Transfers electrons from NADPH via its FAD and FMN prosthetic groups to the [2Fe-2S] cluster of DRE2, another key component of the CIA machinery. In turn, this reduced cluster provides electrons for assembly of cytosolic iron-sulfur cluster proteins. Positively controls H(2)O(2)-induced cell death.</text>
</comment>
<proteinExistence type="inferred from homology"/>
<dbReference type="InterPro" id="IPR017938">
    <property type="entry name" value="Riboflavin_synthase-like_b-brl"/>
</dbReference>
<dbReference type="GO" id="GO:0050660">
    <property type="term" value="F:flavin adenine dinucleotide binding"/>
    <property type="evidence" value="ECO:0007669"/>
    <property type="project" value="UniProtKB-UniRule"/>
</dbReference>
<dbReference type="GO" id="GO:0016226">
    <property type="term" value="P:iron-sulfur cluster assembly"/>
    <property type="evidence" value="ECO:0007669"/>
    <property type="project" value="UniProtKB-UniRule"/>
</dbReference>
<feature type="binding site" evidence="9">
    <location>
        <begin position="622"/>
        <end position="623"/>
    </location>
    <ligand>
        <name>NADP(+)</name>
        <dbReference type="ChEBI" id="CHEBI:58349"/>
    </ligand>
</feature>
<evidence type="ECO:0000256" key="9">
    <source>
        <dbReference type="HAMAP-Rule" id="MF_03178"/>
    </source>
</evidence>
<dbReference type="Gene3D" id="3.40.50.80">
    <property type="entry name" value="Nucleotide-binding domain of ferredoxin-NADP reductase (FNR) module"/>
    <property type="match status" value="1"/>
</dbReference>
<dbReference type="EMBL" id="JAUBYV010000001">
    <property type="protein sequence ID" value="KAK2629509.1"/>
    <property type="molecule type" value="Genomic_DNA"/>
</dbReference>
<name>A0AAD9WHH0_9HELO</name>
<dbReference type="PRINTS" id="PR00369">
    <property type="entry name" value="FLAVODOXIN"/>
</dbReference>